<feature type="domain" description="Dehydrogenase E1 component" evidence="11">
    <location>
        <begin position="50"/>
        <end position="336"/>
    </location>
</feature>
<accession>A0A0X8GZ44</accession>
<dbReference type="InterPro" id="IPR050771">
    <property type="entry name" value="Alpha-ketoacid_DH_E1_comp"/>
</dbReference>
<keyword evidence="7 10" id="KW-0670">Pyruvate</keyword>
<comment type="cofactor">
    <cofactor evidence="1 10">
        <name>thiamine diphosphate</name>
        <dbReference type="ChEBI" id="CHEBI:58937"/>
    </cofactor>
</comment>
<dbReference type="Proteomes" id="UP000063781">
    <property type="component" value="Chromosome"/>
</dbReference>
<dbReference type="CDD" id="cd02000">
    <property type="entry name" value="TPP_E1_PDC_ADC_BCADC"/>
    <property type="match status" value="1"/>
</dbReference>
<keyword evidence="13" id="KW-1185">Reference proteome</keyword>
<dbReference type="OrthoDB" id="9766715at2"/>
<dbReference type="Pfam" id="PF00676">
    <property type="entry name" value="E1_dh"/>
    <property type="match status" value="1"/>
</dbReference>
<dbReference type="PANTHER" id="PTHR43380:SF1">
    <property type="entry name" value="2-OXOISOVALERATE DEHYDROGENASE SUBUNIT ALPHA, MITOCHONDRIAL"/>
    <property type="match status" value="1"/>
</dbReference>
<evidence type="ECO:0000256" key="9">
    <source>
        <dbReference type="ARBA" id="ARBA00051231"/>
    </source>
</evidence>
<protein>
    <recommendedName>
        <fullName evidence="4 10">Pyruvate dehydrogenase E1 component subunit alpha</fullName>
        <ecNumber evidence="3 10">1.2.4.1</ecNumber>
    </recommendedName>
</protein>
<evidence type="ECO:0000256" key="6">
    <source>
        <dbReference type="ARBA" id="ARBA00023052"/>
    </source>
</evidence>
<dbReference type="InterPro" id="IPR001017">
    <property type="entry name" value="DH_E1"/>
</dbReference>
<evidence type="ECO:0000256" key="2">
    <source>
        <dbReference type="ARBA" id="ARBA00011870"/>
    </source>
</evidence>
<dbReference type="NCBIfam" id="TIGR03181">
    <property type="entry name" value="PDH_E1_alph_x"/>
    <property type="match status" value="1"/>
</dbReference>
<dbReference type="SUPFAM" id="SSF52518">
    <property type="entry name" value="Thiamin diphosphate-binding fold (THDP-binding)"/>
    <property type="match status" value="1"/>
</dbReference>
<dbReference type="PANTHER" id="PTHR43380">
    <property type="entry name" value="2-OXOISOVALERATE DEHYDROGENASE SUBUNIT ALPHA, MITOCHONDRIAL"/>
    <property type="match status" value="1"/>
</dbReference>
<dbReference type="KEGG" id="erl:AOC36_03635"/>
<keyword evidence="6 10" id="KW-0786">Thiamine pyrophosphate</keyword>
<organism evidence="12 13">
    <name type="scientific">Erysipelothrix larvae</name>
    <dbReference type="NCBI Taxonomy" id="1514105"/>
    <lineage>
        <taxon>Bacteria</taxon>
        <taxon>Bacillati</taxon>
        <taxon>Bacillota</taxon>
        <taxon>Erysipelotrichia</taxon>
        <taxon>Erysipelotrichales</taxon>
        <taxon>Erysipelotrichaceae</taxon>
        <taxon>Erysipelothrix</taxon>
    </lineage>
</organism>
<dbReference type="InterPro" id="IPR029061">
    <property type="entry name" value="THDP-binding"/>
</dbReference>
<evidence type="ECO:0000256" key="8">
    <source>
        <dbReference type="ARBA" id="ARBA00025211"/>
    </source>
</evidence>
<evidence type="ECO:0000256" key="5">
    <source>
        <dbReference type="ARBA" id="ARBA00023002"/>
    </source>
</evidence>
<evidence type="ECO:0000259" key="11">
    <source>
        <dbReference type="Pfam" id="PF00676"/>
    </source>
</evidence>
<sequence length="365" mass="41353">MSKLIDFKKILKQTNPDVKPFQIMDEKGDIVNDAFMPDLSDDQLIQMMEVMVWGREYNNRVSILSRQGVLGNLPPTEGQEASQLISQYALEKGDWLLPSYRDVPPMIRHGVKTRQAINWYNGHTDGFSYDKSVKSFPPQVIIGAQIIQAAGVGLGLKLDGQKHVALTYIGDGGTSQGDFYEGLNFAGVYDAPVIFVAQNNGYGISVPRSFQTRSKTLSQKGIGVGIAHLFVDGMDPFAVYVATKSAREYAVSGQGPVLLEFLTFRFGPHTLSDDPRRYREHEEVEQWRSKDQLVRMRKFLERKGLWTQEHEDVIKEKTQHEVKEALDASRNVEKQTVSGYLESMFEVMPQTIKEQFEFYKAKEGQ</sequence>
<evidence type="ECO:0000256" key="10">
    <source>
        <dbReference type="RuleBase" id="RU366007"/>
    </source>
</evidence>
<evidence type="ECO:0000313" key="13">
    <source>
        <dbReference type="Proteomes" id="UP000063781"/>
    </source>
</evidence>
<dbReference type="GO" id="GO:0009083">
    <property type="term" value="P:branched-chain amino acid catabolic process"/>
    <property type="evidence" value="ECO:0007669"/>
    <property type="project" value="TreeGrafter"/>
</dbReference>
<dbReference type="InterPro" id="IPR017596">
    <property type="entry name" value="PdhA/BkdA"/>
</dbReference>
<evidence type="ECO:0000256" key="7">
    <source>
        <dbReference type="ARBA" id="ARBA00023317"/>
    </source>
</evidence>
<keyword evidence="5 10" id="KW-0560">Oxidoreductase</keyword>
<comment type="subunit">
    <text evidence="2 10">Heterodimer of an alpha and a beta chain.</text>
</comment>
<dbReference type="STRING" id="1514105.AOC36_03635"/>
<dbReference type="EMBL" id="CP013213">
    <property type="protein sequence ID" value="AMC93099.1"/>
    <property type="molecule type" value="Genomic_DNA"/>
</dbReference>
<proteinExistence type="predicted"/>
<evidence type="ECO:0000256" key="4">
    <source>
        <dbReference type="ARBA" id="ARBA00014159"/>
    </source>
</evidence>
<dbReference type="AlphaFoldDB" id="A0A0X8GZ44"/>
<comment type="function">
    <text evidence="8 10">The pyruvate dehydrogenase complex catalyzes the overall conversion of pyruvate to acetyl-CoA and CO(2). It contains multiple copies of three enzymatic components: pyruvate dehydrogenase (E1), dihydrolipoamide acetyltransferase (E2) and lipoamide dehydrogenase (E3).</text>
</comment>
<reference evidence="12 13" key="1">
    <citation type="submission" date="2015-10" db="EMBL/GenBank/DDBJ databases">
        <title>Erysipelothrix larvae sp. LV19 isolated from the larval gut of the rhinoceros beetle, Trypoxylus dichotomus.</title>
        <authorList>
            <person name="Lim S."/>
            <person name="Kim B.-C."/>
        </authorList>
    </citation>
    <scope>NUCLEOTIDE SEQUENCE [LARGE SCALE GENOMIC DNA]</scope>
    <source>
        <strain evidence="12 13">LV19</strain>
    </source>
</reference>
<evidence type="ECO:0000256" key="3">
    <source>
        <dbReference type="ARBA" id="ARBA00012281"/>
    </source>
</evidence>
<dbReference type="EC" id="1.2.4.1" evidence="3 10"/>
<gene>
    <name evidence="12" type="ORF">AOC36_03635</name>
</gene>
<dbReference type="Gene3D" id="3.40.50.970">
    <property type="match status" value="1"/>
</dbReference>
<evidence type="ECO:0000256" key="1">
    <source>
        <dbReference type="ARBA" id="ARBA00001964"/>
    </source>
</evidence>
<comment type="catalytic activity">
    <reaction evidence="9 10">
        <text>N(6)-[(R)-lipoyl]-L-lysyl-[protein] + pyruvate + H(+) = N(6)-[(R)-S(8)-acetyldihydrolipoyl]-L-lysyl-[protein] + CO2</text>
        <dbReference type="Rhea" id="RHEA:19189"/>
        <dbReference type="Rhea" id="RHEA-COMP:10474"/>
        <dbReference type="Rhea" id="RHEA-COMP:10478"/>
        <dbReference type="ChEBI" id="CHEBI:15361"/>
        <dbReference type="ChEBI" id="CHEBI:15378"/>
        <dbReference type="ChEBI" id="CHEBI:16526"/>
        <dbReference type="ChEBI" id="CHEBI:83099"/>
        <dbReference type="ChEBI" id="CHEBI:83111"/>
        <dbReference type="EC" id="1.2.4.1"/>
    </reaction>
</comment>
<dbReference type="RefSeq" id="WP_067631542.1">
    <property type="nucleotide sequence ID" value="NZ_CP013213.1"/>
</dbReference>
<dbReference type="GO" id="GO:0004739">
    <property type="term" value="F:pyruvate dehydrogenase (acetyl-transferring) activity"/>
    <property type="evidence" value="ECO:0007669"/>
    <property type="project" value="UniProtKB-UniRule"/>
</dbReference>
<name>A0A0X8GZ44_9FIRM</name>
<evidence type="ECO:0000313" key="12">
    <source>
        <dbReference type="EMBL" id="AMC93099.1"/>
    </source>
</evidence>